<name>A0A5P1F049_ASPOF</name>
<organism evidence="4 5">
    <name type="scientific">Asparagus officinalis</name>
    <name type="common">Garden asparagus</name>
    <dbReference type="NCBI Taxonomy" id="4686"/>
    <lineage>
        <taxon>Eukaryota</taxon>
        <taxon>Viridiplantae</taxon>
        <taxon>Streptophyta</taxon>
        <taxon>Embryophyta</taxon>
        <taxon>Tracheophyta</taxon>
        <taxon>Spermatophyta</taxon>
        <taxon>Magnoliopsida</taxon>
        <taxon>Liliopsida</taxon>
        <taxon>Asparagales</taxon>
        <taxon>Asparagaceae</taxon>
        <taxon>Asparagoideae</taxon>
        <taxon>Asparagus</taxon>
    </lineage>
</organism>
<accession>A0A5P1F049</accession>
<keyword evidence="5" id="KW-1185">Reference proteome</keyword>
<gene>
    <name evidence="4" type="ORF">A4U43_C04F9930</name>
</gene>
<dbReference type="EMBL" id="CM007384">
    <property type="protein sequence ID" value="ONK71562.1"/>
    <property type="molecule type" value="Genomic_DNA"/>
</dbReference>
<dbReference type="OMA" id="RLFHQFE"/>
<proteinExistence type="predicted"/>
<dbReference type="Pfam" id="PF23551">
    <property type="entry name" value="Zn_ribbon_20"/>
    <property type="match status" value="1"/>
</dbReference>
<feature type="domain" description="DUF3444" evidence="2">
    <location>
        <begin position="171"/>
        <end position="372"/>
    </location>
</feature>
<feature type="domain" description="Zinc beta-ribbon" evidence="3">
    <location>
        <begin position="29"/>
        <end position="62"/>
    </location>
</feature>
<dbReference type="AlphaFoldDB" id="A0A5P1F049"/>
<protein>
    <submittedName>
        <fullName evidence="4">Uncharacterized protein</fullName>
    </submittedName>
</protein>
<dbReference type="PANTHER" id="PTHR44137">
    <property type="entry name" value="BNAC03G44070D PROTEIN"/>
    <property type="match status" value="1"/>
</dbReference>
<sequence>MTSLGLGSPARRLRRRRQWLSWIVPVETFWTACDTCRILHEFDRRYVGHRLVCPSCRKSFLAAEMKEEAEEEGEENVDARVGARATGARSRSRSRPRVSINWGDGVKKRKVGDFACSELKKPNVRKEKTLAEIQLELTKSKMKIKEKKKEMSGKACVHVEEEEEEEEDLSLMAVEDSDFHDFDKDRTEKSFVKGQVWAVYDDDDGMPRLYGLIDEVLSSNPFRVKMCWLDVQNNGDEALLLWEKSGHHISCGRFKVGRKVDIDSVNFFSHLVECERAAKELYRIYPKKGSVWALYGKGSGGDEEGRCYDIVVFLTSYSEMYGLSMAHLEKVEGYKSVFKRLKTGAHAVTWLEKEDVRLFSHQIPARKLLGEEDENLPRECWELDPASLPSELLADRGRKRLT</sequence>
<dbReference type="InterPro" id="IPR024593">
    <property type="entry name" value="DUF3444"/>
</dbReference>
<feature type="region of interest" description="Disordered" evidence="1">
    <location>
        <begin position="71"/>
        <end position="97"/>
    </location>
</feature>
<reference evidence="5" key="1">
    <citation type="journal article" date="2017" name="Nat. Commun.">
        <title>The asparagus genome sheds light on the origin and evolution of a young Y chromosome.</title>
        <authorList>
            <person name="Harkess A."/>
            <person name="Zhou J."/>
            <person name="Xu C."/>
            <person name="Bowers J.E."/>
            <person name="Van der Hulst R."/>
            <person name="Ayyampalayam S."/>
            <person name="Mercati F."/>
            <person name="Riccardi P."/>
            <person name="McKain M.R."/>
            <person name="Kakrana A."/>
            <person name="Tang H."/>
            <person name="Ray J."/>
            <person name="Groenendijk J."/>
            <person name="Arikit S."/>
            <person name="Mathioni S.M."/>
            <person name="Nakano M."/>
            <person name="Shan H."/>
            <person name="Telgmann-Rauber A."/>
            <person name="Kanno A."/>
            <person name="Yue Z."/>
            <person name="Chen H."/>
            <person name="Li W."/>
            <person name="Chen Y."/>
            <person name="Xu X."/>
            <person name="Zhang Y."/>
            <person name="Luo S."/>
            <person name="Chen H."/>
            <person name="Gao J."/>
            <person name="Mao Z."/>
            <person name="Pires J.C."/>
            <person name="Luo M."/>
            <person name="Kudrna D."/>
            <person name="Wing R.A."/>
            <person name="Meyers B.C."/>
            <person name="Yi K."/>
            <person name="Kong H."/>
            <person name="Lavrijsen P."/>
            <person name="Sunseri F."/>
            <person name="Falavigna A."/>
            <person name="Ye Y."/>
            <person name="Leebens-Mack J.H."/>
            <person name="Chen G."/>
        </authorList>
    </citation>
    <scope>NUCLEOTIDE SEQUENCE [LARGE SCALE GENOMIC DNA]</scope>
    <source>
        <strain evidence="5">cv. DH0086</strain>
    </source>
</reference>
<dbReference type="InterPro" id="IPR056988">
    <property type="entry name" value="Zn_ribbon_pln"/>
</dbReference>
<dbReference type="Gramene" id="ONK71562">
    <property type="protein sequence ID" value="ONK71562"/>
    <property type="gene ID" value="A4U43_C04F9930"/>
</dbReference>
<feature type="compositionally biased region" description="Low complexity" evidence="1">
    <location>
        <begin position="79"/>
        <end position="89"/>
    </location>
</feature>
<dbReference type="Proteomes" id="UP000243459">
    <property type="component" value="Chromosome 4"/>
</dbReference>
<evidence type="ECO:0000259" key="3">
    <source>
        <dbReference type="Pfam" id="PF23551"/>
    </source>
</evidence>
<evidence type="ECO:0000313" key="5">
    <source>
        <dbReference type="Proteomes" id="UP000243459"/>
    </source>
</evidence>
<evidence type="ECO:0000256" key="1">
    <source>
        <dbReference type="SAM" id="MobiDB-lite"/>
    </source>
</evidence>
<evidence type="ECO:0000259" key="2">
    <source>
        <dbReference type="Pfam" id="PF11926"/>
    </source>
</evidence>
<evidence type="ECO:0000313" key="4">
    <source>
        <dbReference type="EMBL" id="ONK71562.1"/>
    </source>
</evidence>
<dbReference type="Pfam" id="PF11926">
    <property type="entry name" value="DUF3444"/>
    <property type="match status" value="1"/>
</dbReference>
<dbReference type="PANTHER" id="PTHR44137:SF24">
    <property type="entry name" value="DNAJ HEAT SHOCK N-TERMINAL DOMAIN-CONTAINING PROTEIN"/>
    <property type="match status" value="1"/>
</dbReference>